<dbReference type="Proteomes" id="UP000807769">
    <property type="component" value="Unassembled WGS sequence"/>
</dbReference>
<evidence type="ECO:0000313" key="3">
    <source>
        <dbReference type="Proteomes" id="UP000807769"/>
    </source>
</evidence>
<accession>A0A9P7JGY9</accession>
<dbReference type="RefSeq" id="XP_041196540.1">
    <property type="nucleotide sequence ID" value="XM_041332543.1"/>
</dbReference>
<evidence type="ECO:0000313" key="2">
    <source>
        <dbReference type="EMBL" id="KAG1821800.1"/>
    </source>
</evidence>
<sequence length="192" mass="21130">MYASRFAPELEDPPERAFRISDASKSVFECKNFETENQENKPPAGLGTRPSTGPTGGAPEVSSPAKTGSGTRGVVFRLYYQSGGTTTKRENNRGGCVDGAAIKRSRVHLTTTWCHYPVIGRKINTRLRKEIRYLKLVETGFFEAVEFYIPCVYTTIIAGNSQQSSTVHDITGRKACMSSNHWHQAPGVPSIV</sequence>
<gene>
    <name evidence="2" type="ORF">BJ212DRAFT_1297114</name>
</gene>
<proteinExistence type="predicted"/>
<feature type="region of interest" description="Disordered" evidence="1">
    <location>
        <begin position="32"/>
        <end position="69"/>
    </location>
</feature>
<keyword evidence="3" id="KW-1185">Reference proteome</keyword>
<evidence type="ECO:0000256" key="1">
    <source>
        <dbReference type="SAM" id="MobiDB-lite"/>
    </source>
</evidence>
<dbReference type="GeneID" id="64626560"/>
<dbReference type="AlphaFoldDB" id="A0A9P7JGY9"/>
<name>A0A9P7JGY9_9AGAM</name>
<organism evidence="2 3">
    <name type="scientific">Suillus subaureus</name>
    <dbReference type="NCBI Taxonomy" id="48587"/>
    <lineage>
        <taxon>Eukaryota</taxon>
        <taxon>Fungi</taxon>
        <taxon>Dikarya</taxon>
        <taxon>Basidiomycota</taxon>
        <taxon>Agaricomycotina</taxon>
        <taxon>Agaricomycetes</taxon>
        <taxon>Agaricomycetidae</taxon>
        <taxon>Boletales</taxon>
        <taxon>Suillineae</taxon>
        <taxon>Suillaceae</taxon>
        <taxon>Suillus</taxon>
    </lineage>
</organism>
<reference evidence="2" key="1">
    <citation type="journal article" date="2020" name="New Phytol.">
        <title>Comparative genomics reveals dynamic genome evolution in host specialist ectomycorrhizal fungi.</title>
        <authorList>
            <person name="Lofgren L.A."/>
            <person name="Nguyen N.H."/>
            <person name="Vilgalys R."/>
            <person name="Ruytinx J."/>
            <person name="Liao H.L."/>
            <person name="Branco S."/>
            <person name="Kuo A."/>
            <person name="LaButti K."/>
            <person name="Lipzen A."/>
            <person name="Andreopoulos W."/>
            <person name="Pangilinan J."/>
            <person name="Riley R."/>
            <person name="Hundley H."/>
            <person name="Na H."/>
            <person name="Barry K."/>
            <person name="Grigoriev I.V."/>
            <person name="Stajich J.E."/>
            <person name="Kennedy P.G."/>
        </authorList>
    </citation>
    <scope>NUCLEOTIDE SEQUENCE</scope>
    <source>
        <strain evidence="2">MN1</strain>
    </source>
</reference>
<dbReference type="EMBL" id="JABBWG010000006">
    <property type="protein sequence ID" value="KAG1821800.1"/>
    <property type="molecule type" value="Genomic_DNA"/>
</dbReference>
<protein>
    <submittedName>
        <fullName evidence="2">Uncharacterized protein</fullName>
    </submittedName>
</protein>
<comment type="caution">
    <text evidence="2">The sequence shown here is derived from an EMBL/GenBank/DDBJ whole genome shotgun (WGS) entry which is preliminary data.</text>
</comment>